<name>A0AB34J9Y5_PRYPA</name>
<protein>
    <recommendedName>
        <fullName evidence="1">RAP domain-containing protein</fullName>
    </recommendedName>
</protein>
<keyword evidence="3" id="KW-1185">Reference proteome</keyword>
<dbReference type="InterPro" id="IPR013584">
    <property type="entry name" value="RAP"/>
</dbReference>
<comment type="caution">
    <text evidence="2">The sequence shown here is derived from an EMBL/GenBank/DDBJ whole genome shotgun (WGS) entry which is preliminary data.</text>
</comment>
<dbReference type="AlphaFoldDB" id="A0AB34J9Y5"/>
<organism evidence="2 3">
    <name type="scientific">Prymnesium parvum</name>
    <name type="common">Toxic golden alga</name>
    <dbReference type="NCBI Taxonomy" id="97485"/>
    <lineage>
        <taxon>Eukaryota</taxon>
        <taxon>Haptista</taxon>
        <taxon>Haptophyta</taxon>
        <taxon>Prymnesiophyceae</taxon>
        <taxon>Prymnesiales</taxon>
        <taxon>Prymnesiaceae</taxon>
        <taxon>Prymnesium</taxon>
    </lineage>
</organism>
<evidence type="ECO:0000313" key="3">
    <source>
        <dbReference type="Proteomes" id="UP001515480"/>
    </source>
</evidence>
<proteinExistence type="predicted"/>
<dbReference type="SMART" id="SM00952">
    <property type="entry name" value="RAP"/>
    <property type="match status" value="1"/>
</dbReference>
<accession>A0AB34J9Y5</accession>
<evidence type="ECO:0000313" key="2">
    <source>
        <dbReference type="EMBL" id="KAL1515265.1"/>
    </source>
</evidence>
<dbReference type="Proteomes" id="UP001515480">
    <property type="component" value="Unassembled WGS sequence"/>
</dbReference>
<evidence type="ECO:0000259" key="1">
    <source>
        <dbReference type="PROSITE" id="PS51286"/>
    </source>
</evidence>
<dbReference type="PROSITE" id="PS51286">
    <property type="entry name" value="RAP"/>
    <property type="match status" value="1"/>
</dbReference>
<dbReference type="Pfam" id="PF08373">
    <property type="entry name" value="RAP"/>
    <property type="match status" value="1"/>
</dbReference>
<sequence>MAALRCAATRRAAHASALCLRRRAAAPSGLGGHRASSAAAPAALALALQRSAPLPSRERWAALHALCPPAPRRPTLPPEALEPVPPEILTPLLEQTLAELPSYGGADVAAAAGGLAALRAQSAEECEQAWARLEEHAVGLASAQAIEPADAAATLLAFSRAHKPLPRLCHALAFALQPRLAELSADGLCDVALAYAISFSRFPDEMADFASRGVRLPRRPLAALARDALLPRLTAASNFHLVHAAFAFVLLRLVNPLVFDAVSAVASARLGSFTPTELMRLVALCTMPMHVNSPFAQLVFDEVQHRLADFPPVEMVRAVHGLVHARRDEEHLFLKAAALLRPHLRELEPMYLSKLAWSLAKASITPPGLFEELAESLAPGLDELTAYHLTLVAWSFAVVDLPSKALFFAREGEDSAFVRCLSAHPLNAFDNASSLRLYQWMAWREEIRAREASERKGTHDGEGGILAMTPLPFELQHICSEYLKTAQSEPQRAHKAQQHFTRFVCKHLSHCLTNVQPEVRTDLGYSLDLVVTASDGKPVAIEFDGPYHYVGFSKRLNGNTLLKQRQIRAAGWRLLSIPYWEWTRQDLPPEDRLRYRQEYLLRRLNLIVHGADPMI</sequence>
<gene>
    <name evidence="2" type="ORF">AB1Y20_001897</name>
</gene>
<feature type="domain" description="RAP" evidence="1">
    <location>
        <begin position="539"/>
        <end position="598"/>
    </location>
</feature>
<reference evidence="2 3" key="1">
    <citation type="journal article" date="2024" name="Science">
        <title>Giant polyketide synthase enzymes in the biosynthesis of giant marine polyether toxins.</title>
        <authorList>
            <person name="Fallon T.R."/>
            <person name="Shende V.V."/>
            <person name="Wierzbicki I.H."/>
            <person name="Pendleton A.L."/>
            <person name="Watervoot N.F."/>
            <person name="Auber R.P."/>
            <person name="Gonzalez D.J."/>
            <person name="Wisecaver J.H."/>
            <person name="Moore B.S."/>
        </authorList>
    </citation>
    <scope>NUCLEOTIDE SEQUENCE [LARGE SCALE GENOMIC DNA]</scope>
    <source>
        <strain evidence="2 3">12B1</strain>
    </source>
</reference>
<dbReference type="EMBL" id="JBGBPQ010000011">
    <property type="protein sequence ID" value="KAL1515265.1"/>
    <property type="molecule type" value="Genomic_DNA"/>
</dbReference>